<keyword evidence="5" id="KW-0378">Hydrolase</keyword>
<evidence type="ECO:0000256" key="7">
    <source>
        <dbReference type="ARBA" id="ARBA00038605"/>
    </source>
</evidence>
<evidence type="ECO:0000256" key="8">
    <source>
        <dbReference type="ARBA" id="ARBA00039765"/>
    </source>
</evidence>
<name>A0AAN8RT73_POLSC</name>
<dbReference type="EMBL" id="JAWJWE010000039">
    <property type="protein sequence ID" value="KAK6620643.1"/>
    <property type="molecule type" value="Genomic_DNA"/>
</dbReference>
<keyword evidence="4" id="KW-0496">Mitochondrion</keyword>
<dbReference type="Pfam" id="PF00300">
    <property type="entry name" value="His_Phos_1"/>
    <property type="match status" value="1"/>
</dbReference>
<dbReference type="GO" id="GO:0005741">
    <property type="term" value="C:mitochondrial outer membrane"/>
    <property type="evidence" value="ECO:0007669"/>
    <property type="project" value="UniProtKB-SubCell"/>
</dbReference>
<evidence type="ECO:0000256" key="5">
    <source>
        <dbReference type="ARBA" id="ARBA00022801"/>
    </source>
</evidence>
<dbReference type="GO" id="GO:0090141">
    <property type="term" value="P:positive regulation of mitochondrial fission"/>
    <property type="evidence" value="ECO:0007669"/>
    <property type="project" value="TreeGrafter"/>
</dbReference>
<gene>
    <name evidence="13" type="ORF">RUM43_010938</name>
</gene>
<dbReference type="InterPro" id="IPR051021">
    <property type="entry name" value="Mito_Ser/Thr_phosphatase"/>
</dbReference>
<dbReference type="AlphaFoldDB" id="A0AAN8RT73"/>
<dbReference type="SMART" id="SM00855">
    <property type="entry name" value="PGAM"/>
    <property type="match status" value="1"/>
</dbReference>
<comment type="caution">
    <text evidence="13">The sequence shown here is derived from an EMBL/GenBank/DDBJ whole genome shotgun (WGS) entry which is preliminary data.</text>
</comment>
<evidence type="ECO:0000256" key="4">
    <source>
        <dbReference type="ARBA" id="ARBA00022787"/>
    </source>
</evidence>
<dbReference type="InterPro" id="IPR029033">
    <property type="entry name" value="His_PPase_superfam"/>
</dbReference>
<comment type="catalytic activity">
    <reaction evidence="11">
        <text>O-phospho-L-seryl-[protein] + H2O = L-seryl-[protein] + phosphate</text>
        <dbReference type="Rhea" id="RHEA:20629"/>
        <dbReference type="Rhea" id="RHEA-COMP:9863"/>
        <dbReference type="Rhea" id="RHEA-COMP:11604"/>
        <dbReference type="ChEBI" id="CHEBI:15377"/>
        <dbReference type="ChEBI" id="CHEBI:29999"/>
        <dbReference type="ChEBI" id="CHEBI:43474"/>
        <dbReference type="ChEBI" id="CHEBI:83421"/>
        <dbReference type="EC" id="3.1.3.16"/>
    </reaction>
</comment>
<organism evidence="13 14">
    <name type="scientific">Polyplax serrata</name>
    <name type="common">Common mouse louse</name>
    <dbReference type="NCBI Taxonomy" id="468196"/>
    <lineage>
        <taxon>Eukaryota</taxon>
        <taxon>Metazoa</taxon>
        <taxon>Ecdysozoa</taxon>
        <taxon>Arthropoda</taxon>
        <taxon>Hexapoda</taxon>
        <taxon>Insecta</taxon>
        <taxon>Pterygota</taxon>
        <taxon>Neoptera</taxon>
        <taxon>Paraneoptera</taxon>
        <taxon>Psocodea</taxon>
        <taxon>Troctomorpha</taxon>
        <taxon>Phthiraptera</taxon>
        <taxon>Anoplura</taxon>
        <taxon>Polyplacidae</taxon>
        <taxon>Polyplax</taxon>
    </lineage>
</organism>
<dbReference type="SUPFAM" id="SSF53254">
    <property type="entry name" value="Phosphoglycerate mutase-like"/>
    <property type="match status" value="1"/>
</dbReference>
<dbReference type="GO" id="GO:0004722">
    <property type="term" value="F:protein serine/threonine phosphatase activity"/>
    <property type="evidence" value="ECO:0007669"/>
    <property type="project" value="UniProtKB-EC"/>
</dbReference>
<proteinExistence type="inferred from homology"/>
<dbReference type="Proteomes" id="UP001372834">
    <property type="component" value="Unassembled WGS sequence"/>
</dbReference>
<keyword evidence="4" id="KW-1000">Mitochondrion outer membrane</keyword>
<dbReference type="CDD" id="cd07067">
    <property type="entry name" value="HP_PGM_like"/>
    <property type="match status" value="1"/>
</dbReference>
<evidence type="ECO:0000256" key="9">
    <source>
        <dbReference type="ARBA" id="ARBA00040722"/>
    </source>
</evidence>
<comment type="similarity">
    <text evidence="2">Belongs to the phosphoglycerate mutase family. BPG-dependent PGAM subfamily.</text>
</comment>
<evidence type="ECO:0000256" key="1">
    <source>
        <dbReference type="ARBA" id="ARBA00004294"/>
    </source>
</evidence>
<dbReference type="InterPro" id="IPR013078">
    <property type="entry name" value="His_Pase_superF_clade-1"/>
</dbReference>
<dbReference type="PANTHER" id="PTHR20935:SF0">
    <property type="entry name" value="SERINE_THREONINE-PROTEIN PHOSPHATASE PGAM5, MITOCHONDRIAL"/>
    <property type="match status" value="1"/>
</dbReference>
<evidence type="ECO:0000256" key="6">
    <source>
        <dbReference type="ARBA" id="ARBA00037234"/>
    </source>
</evidence>
<evidence type="ECO:0000256" key="11">
    <source>
        <dbReference type="ARBA" id="ARBA00047761"/>
    </source>
</evidence>
<dbReference type="Gene3D" id="3.40.50.1240">
    <property type="entry name" value="Phosphoglycerate mutase-like"/>
    <property type="match status" value="1"/>
</dbReference>
<comment type="subunit">
    <text evidence="7">Interacts with Pk92B/ASK1.</text>
</comment>
<evidence type="ECO:0000313" key="14">
    <source>
        <dbReference type="Proteomes" id="UP001372834"/>
    </source>
</evidence>
<keyword evidence="4" id="KW-0472">Membrane</keyword>
<sequence length="262" mass="29824">MKEIRCMHYQIPSRVDMALQFTNGTLIGTGKRNPASIVESKGISEEDKEYQTELEKHIPKSTRHVFLIRHGQYNLDGPTDTERYLTALGRKQAEYTGNRLKELNFPYTSLIKSTMVRAQETAEVVLSCLEGVPLKKIKDCNLLEEGAPIPPEPPVGHWKPEAYVRATWQFYQDGPRIEAAFRKYIHRADVSQTEDSYDIIVSHSNVIRYFVCRALQFPPDAWLRFTLHHCSITWIVITPSGRVIVRGLGDSGHIPSEAVTSN</sequence>
<evidence type="ECO:0000256" key="12">
    <source>
        <dbReference type="ARBA" id="ARBA00048336"/>
    </source>
</evidence>
<evidence type="ECO:0000256" key="2">
    <source>
        <dbReference type="ARBA" id="ARBA00006717"/>
    </source>
</evidence>
<dbReference type="EC" id="3.1.3.16" evidence="3"/>
<comment type="catalytic activity">
    <reaction evidence="12">
        <text>O-phospho-L-threonyl-[protein] + H2O = L-threonyl-[protein] + phosphate</text>
        <dbReference type="Rhea" id="RHEA:47004"/>
        <dbReference type="Rhea" id="RHEA-COMP:11060"/>
        <dbReference type="Rhea" id="RHEA-COMP:11605"/>
        <dbReference type="ChEBI" id="CHEBI:15377"/>
        <dbReference type="ChEBI" id="CHEBI:30013"/>
        <dbReference type="ChEBI" id="CHEBI:43474"/>
        <dbReference type="ChEBI" id="CHEBI:61977"/>
        <dbReference type="EC" id="3.1.3.16"/>
    </reaction>
</comment>
<evidence type="ECO:0000256" key="3">
    <source>
        <dbReference type="ARBA" id="ARBA00013081"/>
    </source>
</evidence>
<dbReference type="PANTHER" id="PTHR20935">
    <property type="entry name" value="PHOSPHOGLYCERATE MUTASE-RELATED"/>
    <property type="match status" value="1"/>
</dbReference>
<comment type="function">
    <text evidence="6">Displays phosphatase activity for serine/threonine residues, and dephosphorylates and activates Pk92B kinase. Has apparently no phosphoglycerate mutase activity.</text>
</comment>
<evidence type="ECO:0000256" key="10">
    <source>
        <dbReference type="ARBA" id="ARBA00042520"/>
    </source>
</evidence>
<protein>
    <recommendedName>
        <fullName evidence="8">Serine/threonine-protein phosphatase PGAM5, mitochondrial</fullName>
        <ecNumber evidence="3">3.1.3.16</ecNumber>
    </recommendedName>
    <alternativeName>
        <fullName evidence="10">Phosphoglycerate mutase family member 5 homolog</fullName>
    </alternativeName>
    <alternativeName>
        <fullName evidence="9">Serine/threonine-protein phosphatase Pgam5, mitochondrial</fullName>
    </alternativeName>
</protein>
<comment type="subcellular location">
    <subcellularLocation>
        <location evidence="1">Mitochondrion outer membrane</location>
    </subcellularLocation>
</comment>
<evidence type="ECO:0000313" key="13">
    <source>
        <dbReference type="EMBL" id="KAK6620643.1"/>
    </source>
</evidence>
<reference evidence="13 14" key="1">
    <citation type="submission" date="2023-10" db="EMBL/GenBank/DDBJ databases">
        <title>Genomes of two closely related lineages of the louse Polyplax serrata with different host specificities.</title>
        <authorList>
            <person name="Martinu J."/>
            <person name="Tarabai H."/>
            <person name="Stefka J."/>
            <person name="Hypsa V."/>
        </authorList>
    </citation>
    <scope>NUCLEOTIDE SEQUENCE [LARGE SCALE GENOMIC DNA]</scope>
    <source>
        <strain evidence="13">HR10_N</strain>
    </source>
</reference>
<accession>A0AAN8RT73</accession>